<dbReference type="GO" id="GO:0046872">
    <property type="term" value="F:metal ion binding"/>
    <property type="evidence" value="ECO:0007669"/>
    <property type="project" value="UniProtKB-KW"/>
</dbReference>
<evidence type="ECO:0000256" key="1">
    <source>
        <dbReference type="ARBA" id="ARBA00001947"/>
    </source>
</evidence>
<feature type="domain" description="Adenosine deaminase" evidence="7">
    <location>
        <begin position="432"/>
        <end position="706"/>
    </location>
</feature>
<dbReference type="SUPFAM" id="SSF51556">
    <property type="entry name" value="Metallo-dependent hydrolases"/>
    <property type="match status" value="1"/>
</dbReference>
<protein>
    <recommendedName>
        <fullName evidence="3">adenosine deaminase</fullName>
        <ecNumber evidence="3">3.5.4.4</ecNumber>
    </recommendedName>
</protein>
<dbReference type="GO" id="GO:0006154">
    <property type="term" value="P:adenosine catabolic process"/>
    <property type="evidence" value="ECO:0007669"/>
    <property type="project" value="TreeGrafter"/>
</dbReference>
<comment type="caution">
    <text evidence="9">The sequence shown here is derived from an EMBL/GenBank/DDBJ whole genome shotgun (WGS) entry which is preliminary data.</text>
</comment>
<dbReference type="Pfam" id="PF09623">
    <property type="entry name" value="Cas_NE0113"/>
    <property type="match status" value="1"/>
</dbReference>
<dbReference type="GO" id="GO:0004000">
    <property type="term" value="F:adenosine deaminase activity"/>
    <property type="evidence" value="ECO:0007669"/>
    <property type="project" value="UniProtKB-ARBA"/>
</dbReference>
<dbReference type="Proteomes" id="UP000528322">
    <property type="component" value="Unassembled WGS sequence"/>
</dbReference>
<keyword evidence="4" id="KW-0479">Metal-binding</keyword>
<evidence type="ECO:0000256" key="5">
    <source>
        <dbReference type="ARBA" id="ARBA00022801"/>
    </source>
</evidence>
<dbReference type="InterPro" id="IPR006330">
    <property type="entry name" value="Ado/ade_deaminase"/>
</dbReference>
<name>A0A7W7Y578_9BACT</name>
<evidence type="ECO:0000313" key="9">
    <source>
        <dbReference type="EMBL" id="MBB5022249.1"/>
    </source>
</evidence>
<evidence type="ECO:0000259" key="8">
    <source>
        <dbReference type="Pfam" id="PF09623"/>
    </source>
</evidence>
<evidence type="ECO:0000313" key="10">
    <source>
        <dbReference type="Proteomes" id="UP000528322"/>
    </source>
</evidence>
<evidence type="ECO:0000256" key="2">
    <source>
        <dbReference type="ARBA" id="ARBA00006676"/>
    </source>
</evidence>
<keyword evidence="6" id="KW-0862">Zinc</keyword>
<feature type="domain" description="CRISPR system ring nuclease SSO2081-like" evidence="8">
    <location>
        <begin position="39"/>
        <end position="184"/>
    </location>
</feature>
<dbReference type="Pfam" id="PF00962">
    <property type="entry name" value="A_deaminase"/>
    <property type="match status" value="1"/>
</dbReference>
<evidence type="ECO:0000259" key="7">
    <source>
        <dbReference type="Pfam" id="PF00962"/>
    </source>
</evidence>
<evidence type="ECO:0000256" key="4">
    <source>
        <dbReference type="ARBA" id="ARBA00022723"/>
    </source>
</evidence>
<dbReference type="RefSeq" id="WP_183732418.1">
    <property type="nucleotide sequence ID" value="NZ_JACHID010000009.1"/>
</dbReference>
<dbReference type="InterPro" id="IPR019092">
    <property type="entry name" value="SSO2081-like_dom"/>
</dbReference>
<keyword evidence="5 9" id="KW-0378">Hydrolase</keyword>
<comment type="cofactor">
    <cofactor evidence="1">
        <name>Zn(2+)</name>
        <dbReference type="ChEBI" id="CHEBI:29105"/>
    </cofactor>
</comment>
<dbReference type="InterPro" id="IPR001365">
    <property type="entry name" value="A_deaminase_dom"/>
</dbReference>
<proteinExistence type="inferred from homology"/>
<gene>
    <name evidence="9" type="ORF">HNR37_001581</name>
</gene>
<evidence type="ECO:0000256" key="3">
    <source>
        <dbReference type="ARBA" id="ARBA00012784"/>
    </source>
</evidence>
<evidence type="ECO:0000256" key="6">
    <source>
        <dbReference type="ARBA" id="ARBA00022833"/>
    </source>
</evidence>
<comment type="similarity">
    <text evidence="2">Belongs to the metallo-dependent hydrolases superfamily. Adenosine and AMP deaminases family.</text>
</comment>
<dbReference type="GO" id="GO:0046103">
    <property type="term" value="P:inosine biosynthetic process"/>
    <property type="evidence" value="ECO:0007669"/>
    <property type="project" value="TreeGrafter"/>
</dbReference>
<dbReference type="AlphaFoldDB" id="A0A7W7Y578"/>
<organism evidence="9 10">
    <name type="scientific">Desulfurispira natronophila</name>
    <dbReference type="NCBI Taxonomy" id="682562"/>
    <lineage>
        <taxon>Bacteria</taxon>
        <taxon>Pseudomonadati</taxon>
        <taxon>Chrysiogenota</taxon>
        <taxon>Chrysiogenia</taxon>
        <taxon>Chrysiogenales</taxon>
        <taxon>Chrysiogenaceae</taxon>
        <taxon>Desulfurispira</taxon>
    </lineage>
</organism>
<dbReference type="InterPro" id="IPR032466">
    <property type="entry name" value="Metal_Hydrolase"/>
</dbReference>
<reference evidence="9 10" key="1">
    <citation type="submission" date="2020-08" db="EMBL/GenBank/DDBJ databases">
        <title>Genomic Encyclopedia of Type Strains, Phase IV (KMG-IV): sequencing the most valuable type-strain genomes for metagenomic binning, comparative biology and taxonomic classification.</title>
        <authorList>
            <person name="Goeker M."/>
        </authorList>
    </citation>
    <scope>NUCLEOTIDE SEQUENCE [LARGE SCALE GENOMIC DNA]</scope>
    <source>
        <strain evidence="9 10">DSM 22071</strain>
    </source>
</reference>
<sequence>MNICLSTIGGSWTIVPELVGFIAPGQYDFYRHHPQHDSIDSLRQEYAISPADELWLITTSDTVVMSALHQVERWHQAAQITLPIRAFTLEGIADLETHQQSQQMRDAVLRLCSSAARICNESSGELCLSLAGGRKNMSADMQYGATIFGTKALLHITSGNLPQVLFNLSPENWREPPESAIARLFTPAVIDKIQPSPLAFTLPGPKPLFAPDHTRSHQAFTIHQIKPGTEFLHTIQQRQQAGQNLHYNLAPNNPIYLNHSGNYTGLFSLSPQQVEYLQQHHIGRDPQFYQQETALLHNLPKYDLHCHLGGILTPKDILTIAEAHSELLKPYQEIIRPAVAAWLPLLENADYTGLWQKLRQQAAPYQLQRRPLRAMKYIIPIPEPLGLCAFLHLFNNDHEALTCFIYGEFVDDKVFTAIGFENYEAIGDLQGSNLLQSELAVELAIETLFRNSRHDNLAYLELRSNISNICRNILTPTQAFGLLCRQLEKQCRSTGIDARLIITASRHRDTDQISTLINTVCTIMQNPELTPWLAGLDLAGDEQAMKPEEVRKAFLPALHQCLHVTIHAGENQPVENIWAAAYHLSAERIGHGLTLRENHSLLSNFRDRGIDLEMCPTSNHQIVGYPQFPLSDNDPGNYPLQHYLQQGLNVTVNTDNPGISQTNASKELYRAASMSFNGLSLLDIAQIIKNGFSAAFLPHSTRKQLLLSTEQNLVREYYRISSRQANL</sequence>
<accession>A0A7W7Y578</accession>
<dbReference type="EMBL" id="JACHID010000009">
    <property type="protein sequence ID" value="MBB5022249.1"/>
    <property type="molecule type" value="Genomic_DNA"/>
</dbReference>
<dbReference type="PANTHER" id="PTHR11409:SF43">
    <property type="entry name" value="ADENOSINE DEAMINASE"/>
    <property type="match status" value="1"/>
</dbReference>
<dbReference type="PANTHER" id="PTHR11409">
    <property type="entry name" value="ADENOSINE DEAMINASE"/>
    <property type="match status" value="1"/>
</dbReference>
<dbReference type="GO" id="GO:0043103">
    <property type="term" value="P:hypoxanthine salvage"/>
    <property type="evidence" value="ECO:0007669"/>
    <property type="project" value="TreeGrafter"/>
</dbReference>
<dbReference type="Gene3D" id="3.20.20.140">
    <property type="entry name" value="Metal-dependent hydrolases"/>
    <property type="match status" value="1"/>
</dbReference>
<dbReference type="EC" id="3.5.4.4" evidence="3"/>
<dbReference type="GO" id="GO:0005829">
    <property type="term" value="C:cytosol"/>
    <property type="evidence" value="ECO:0007669"/>
    <property type="project" value="TreeGrafter"/>
</dbReference>
<keyword evidence="10" id="KW-1185">Reference proteome</keyword>